<gene>
    <name evidence="1" type="ORF">ETF27_06385</name>
</gene>
<sequence>ATMVRIVLMEYLNMNNFFNMPDADMKLMLEAAAESPPEVTENE</sequence>
<organism evidence="1 2">
    <name type="scientific">Prevotella brunnea</name>
    <dbReference type="NCBI Taxonomy" id="2508867"/>
    <lineage>
        <taxon>Bacteria</taxon>
        <taxon>Pseudomonadati</taxon>
        <taxon>Bacteroidota</taxon>
        <taxon>Bacteroidia</taxon>
        <taxon>Bacteroidales</taxon>
        <taxon>Prevotellaceae</taxon>
        <taxon>Prevotella</taxon>
    </lineage>
</organism>
<comment type="caution">
    <text evidence="1">The sequence shown here is derived from an EMBL/GenBank/DDBJ whole genome shotgun (WGS) entry which is preliminary data.</text>
</comment>
<evidence type="ECO:0000313" key="2">
    <source>
        <dbReference type="Proteomes" id="UP000321612"/>
    </source>
</evidence>
<dbReference type="AlphaFoldDB" id="A0A5C8GMK2"/>
<dbReference type="EMBL" id="SDIK01000047">
    <property type="protein sequence ID" value="TXJ61998.1"/>
    <property type="molecule type" value="Genomic_DNA"/>
</dbReference>
<name>A0A5C8GMK2_9BACT</name>
<proteinExistence type="predicted"/>
<dbReference type="Proteomes" id="UP000321612">
    <property type="component" value="Unassembled WGS sequence"/>
</dbReference>
<reference evidence="2" key="1">
    <citation type="submission" date="2019-05" db="EMBL/GenBank/DDBJ databases">
        <title>Prevotella brunnea sp. nov., isolated from a wound of a patient.</title>
        <authorList>
            <person name="Buhl M."/>
        </authorList>
    </citation>
    <scope>NUCLEOTIDE SEQUENCE [LARGE SCALE GENOMIC DNA]</scope>
    <source>
        <strain evidence="2">A2672</strain>
    </source>
</reference>
<feature type="non-terminal residue" evidence="1">
    <location>
        <position position="1"/>
    </location>
</feature>
<keyword evidence="2" id="KW-1185">Reference proteome</keyword>
<protein>
    <submittedName>
        <fullName evidence="1">Transposase</fullName>
    </submittedName>
</protein>
<accession>A0A5C8GMK2</accession>
<evidence type="ECO:0000313" key="1">
    <source>
        <dbReference type="EMBL" id="TXJ61998.1"/>
    </source>
</evidence>